<proteinExistence type="predicted"/>
<sequence length="234" mass="27453">MENNILLFTILGLTFVTALSQVFMLLLNNMKKHPGIDEMSDDELEEYQQKSREVLHDASKKANKILTNAELKGIEYIARQKLDIEKLVSDFNQQTRGLEGKLIEQFKISLEKTEKTYADYINVLQENLRQEEMKNQRLFQEKSSKMIDNAQQVMSAFIMDINNKMKIQIDEELKVIRNELETYKKHRFEVINKNIVDILEKTLEETLGKKLSLTEHSEIIFQSLEQAKQDHNLT</sequence>
<gene>
    <name evidence="1" type="ORF">A2777_06370</name>
</gene>
<comment type="caution">
    <text evidence="1">The sequence shown here is derived from an EMBL/GenBank/DDBJ whole genome shotgun (WGS) entry which is preliminary data.</text>
</comment>
<dbReference type="Proteomes" id="UP000177354">
    <property type="component" value="Unassembled WGS sequence"/>
</dbReference>
<evidence type="ECO:0000313" key="1">
    <source>
        <dbReference type="EMBL" id="OGG05549.1"/>
    </source>
</evidence>
<name>A0A1F5YZD1_9BACT</name>
<accession>A0A1F5YZD1</accession>
<organism evidence="1 2">
    <name type="scientific">Candidatus Gottesmanbacteria bacterium RIFCSPHIGHO2_01_FULL_40_15</name>
    <dbReference type="NCBI Taxonomy" id="1798376"/>
    <lineage>
        <taxon>Bacteria</taxon>
        <taxon>Candidatus Gottesmaniibacteriota</taxon>
    </lineage>
</organism>
<reference evidence="1 2" key="1">
    <citation type="journal article" date="2016" name="Nat. Commun.">
        <title>Thousands of microbial genomes shed light on interconnected biogeochemical processes in an aquifer system.</title>
        <authorList>
            <person name="Anantharaman K."/>
            <person name="Brown C.T."/>
            <person name="Hug L.A."/>
            <person name="Sharon I."/>
            <person name="Castelle C.J."/>
            <person name="Probst A.J."/>
            <person name="Thomas B.C."/>
            <person name="Singh A."/>
            <person name="Wilkins M.J."/>
            <person name="Karaoz U."/>
            <person name="Brodie E.L."/>
            <person name="Williams K.H."/>
            <person name="Hubbard S.S."/>
            <person name="Banfield J.F."/>
        </authorList>
    </citation>
    <scope>NUCLEOTIDE SEQUENCE [LARGE SCALE GENOMIC DNA]</scope>
</reference>
<dbReference type="EMBL" id="MFJF01000030">
    <property type="protein sequence ID" value="OGG05549.1"/>
    <property type="molecule type" value="Genomic_DNA"/>
</dbReference>
<evidence type="ECO:0000313" key="2">
    <source>
        <dbReference type="Proteomes" id="UP000177354"/>
    </source>
</evidence>
<dbReference type="AlphaFoldDB" id="A0A1F5YZD1"/>
<protein>
    <submittedName>
        <fullName evidence="1">Uncharacterized protein</fullName>
    </submittedName>
</protein>